<dbReference type="EMBL" id="JANPWB010000011">
    <property type="protein sequence ID" value="KAJ1130108.1"/>
    <property type="molecule type" value="Genomic_DNA"/>
</dbReference>
<evidence type="ECO:0000256" key="1">
    <source>
        <dbReference type="SAM" id="MobiDB-lite"/>
    </source>
</evidence>
<dbReference type="AlphaFoldDB" id="A0AAV7PW93"/>
<gene>
    <name evidence="2" type="ORF">NDU88_008464</name>
</gene>
<organism evidence="2 3">
    <name type="scientific">Pleurodeles waltl</name>
    <name type="common">Iberian ribbed newt</name>
    <dbReference type="NCBI Taxonomy" id="8319"/>
    <lineage>
        <taxon>Eukaryota</taxon>
        <taxon>Metazoa</taxon>
        <taxon>Chordata</taxon>
        <taxon>Craniata</taxon>
        <taxon>Vertebrata</taxon>
        <taxon>Euteleostomi</taxon>
        <taxon>Amphibia</taxon>
        <taxon>Batrachia</taxon>
        <taxon>Caudata</taxon>
        <taxon>Salamandroidea</taxon>
        <taxon>Salamandridae</taxon>
        <taxon>Pleurodelinae</taxon>
        <taxon>Pleurodeles</taxon>
    </lineage>
</organism>
<evidence type="ECO:0000313" key="3">
    <source>
        <dbReference type="Proteomes" id="UP001066276"/>
    </source>
</evidence>
<feature type="compositionally biased region" description="Basic and acidic residues" evidence="1">
    <location>
        <begin position="60"/>
        <end position="88"/>
    </location>
</feature>
<dbReference type="Proteomes" id="UP001066276">
    <property type="component" value="Chromosome 7"/>
</dbReference>
<reference evidence="2" key="1">
    <citation type="journal article" date="2022" name="bioRxiv">
        <title>Sequencing and chromosome-scale assembly of the giantPleurodeles waltlgenome.</title>
        <authorList>
            <person name="Brown T."/>
            <person name="Elewa A."/>
            <person name="Iarovenko S."/>
            <person name="Subramanian E."/>
            <person name="Araus A.J."/>
            <person name="Petzold A."/>
            <person name="Susuki M."/>
            <person name="Suzuki K.-i.T."/>
            <person name="Hayashi T."/>
            <person name="Toyoda A."/>
            <person name="Oliveira C."/>
            <person name="Osipova E."/>
            <person name="Leigh N.D."/>
            <person name="Simon A."/>
            <person name="Yun M.H."/>
        </authorList>
    </citation>
    <scope>NUCLEOTIDE SEQUENCE</scope>
    <source>
        <strain evidence="2">20211129_DDA</strain>
        <tissue evidence="2">Liver</tissue>
    </source>
</reference>
<proteinExistence type="predicted"/>
<accession>A0AAV7PW93</accession>
<feature type="region of interest" description="Disordered" evidence="1">
    <location>
        <begin position="55"/>
        <end position="117"/>
    </location>
</feature>
<name>A0AAV7PW93_PLEWA</name>
<comment type="caution">
    <text evidence="2">The sequence shown here is derived from an EMBL/GenBank/DDBJ whole genome shotgun (WGS) entry which is preliminary data.</text>
</comment>
<evidence type="ECO:0000313" key="2">
    <source>
        <dbReference type="EMBL" id="KAJ1130108.1"/>
    </source>
</evidence>
<keyword evidence="3" id="KW-1185">Reference proteome</keyword>
<protein>
    <submittedName>
        <fullName evidence="2">Uncharacterized protein</fullName>
    </submittedName>
</protein>
<sequence>MVPSANHQMAAESSCEVSEVDVVVAATLDGRTLEVSHKDEGHGGMQVCVGEGSQQALEMGGREGAEKGECNERKEQKNEGRTLRKSETRPGFGYHNPDHLVEDESDRCKRRIPADGN</sequence>